<organism evidence="3">
    <name type="scientific">Melampsora larici-populina (strain 98AG31 / pathotype 3-4-7)</name>
    <name type="common">Poplar leaf rust fungus</name>
    <dbReference type="NCBI Taxonomy" id="747676"/>
    <lineage>
        <taxon>Eukaryota</taxon>
        <taxon>Fungi</taxon>
        <taxon>Dikarya</taxon>
        <taxon>Basidiomycota</taxon>
        <taxon>Pucciniomycotina</taxon>
        <taxon>Pucciniomycetes</taxon>
        <taxon>Pucciniales</taxon>
        <taxon>Melampsoraceae</taxon>
        <taxon>Melampsora</taxon>
    </lineage>
</organism>
<keyword evidence="3" id="KW-1185">Reference proteome</keyword>
<feature type="region of interest" description="Disordered" evidence="1">
    <location>
        <begin position="136"/>
        <end position="155"/>
    </location>
</feature>
<feature type="region of interest" description="Disordered" evidence="1">
    <location>
        <begin position="241"/>
        <end position="270"/>
    </location>
</feature>
<feature type="region of interest" description="Disordered" evidence="1">
    <location>
        <begin position="190"/>
        <end position="209"/>
    </location>
</feature>
<dbReference type="RefSeq" id="XP_007410148.1">
    <property type="nucleotide sequence ID" value="XM_007410086.1"/>
</dbReference>
<dbReference type="KEGG" id="mlr:MELLADRAFT_86421"/>
<dbReference type="VEuPathDB" id="FungiDB:MELLADRAFT_86421"/>
<dbReference type="GeneID" id="18934183"/>
<dbReference type="AlphaFoldDB" id="F4RLR5"/>
<dbReference type="Proteomes" id="UP000001072">
    <property type="component" value="Unassembled WGS sequence"/>
</dbReference>
<reference evidence="3" key="1">
    <citation type="journal article" date="2011" name="Proc. Natl. Acad. Sci. U.S.A.">
        <title>Obligate biotrophy features unraveled by the genomic analysis of rust fungi.</title>
        <authorList>
            <person name="Duplessis S."/>
            <person name="Cuomo C.A."/>
            <person name="Lin Y.-C."/>
            <person name="Aerts A."/>
            <person name="Tisserant E."/>
            <person name="Veneault-Fourrey C."/>
            <person name="Joly D.L."/>
            <person name="Hacquard S."/>
            <person name="Amselem J."/>
            <person name="Cantarel B.L."/>
            <person name="Chiu R."/>
            <person name="Coutinho P.M."/>
            <person name="Feau N."/>
            <person name="Field M."/>
            <person name="Frey P."/>
            <person name="Gelhaye E."/>
            <person name="Goldberg J."/>
            <person name="Grabherr M.G."/>
            <person name="Kodira C.D."/>
            <person name="Kohler A."/>
            <person name="Kuees U."/>
            <person name="Lindquist E.A."/>
            <person name="Lucas S.M."/>
            <person name="Mago R."/>
            <person name="Mauceli E."/>
            <person name="Morin E."/>
            <person name="Murat C."/>
            <person name="Pangilinan J.L."/>
            <person name="Park R."/>
            <person name="Pearson M."/>
            <person name="Quesneville H."/>
            <person name="Rouhier N."/>
            <person name="Sakthikumar S."/>
            <person name="Salamov A.A."/>
            <person name="Schmutz J."/>
            <person name="Selles B."/>
            <person name="Shapiro H."/>
            <person name="Tanguay P."/>
            <person name="Tuskan G.A."/>
            <person name="Henrissat B."/>
            <person name="Van de Peer Y."/>
            <person name="Rouze P."/>
            <person name="Ellis J.G."/>
            <person name="Dodds P.N."/>
            <person name="Schein J.E."/>
            <person name="Zhong S."/>
            <person name="Hamelin R.C."/>
            <person name="Grigoriev I.V."/>
            <person name="Szabo L.J."/>
            <person name="Martin F."/>
        </authorList>
    </citation>
    <scope>NUCLEOTIDE SEQUENCE [LARGE SCALE GENOMIC DNA]</scope>
    <source>
        <strain evidence="3">98AG31 / pathotype 3-4-7</strain>
    </source>
</reference>
<feature type="compositionally biased region" description="Acidic residues" evidence="1">
    <location>
        <begin position="242"/>
        <end position="251"/>
    </location>
</feature>
<dbReference type="HOGENOM" id="CLU_752427_0_0_1"/>
<sequence>METNPGYLQLVAGPFTSKIQLTITNQLDSSQNEQIHMMRNWLCQQSMNGQACFTQVSNRILQIPHEQQAQALDEIDQVIAKYFILKPPRSAIQSSATDIIQLPESTTSKEALTSHLDPTQSIIGPSKPHIVSLSVESTNGTDDVPRTVKKKRKKTPSINILQVTSHPKADLTATETTELFAPQSLVRSSPPLPPLFSPSQTDPAPLAPLSPPLRFDSHCTSTYTSDLANALINPLHPCLVDYESEPPDDTEQFPSPNLSPTNSPIEISSTDNVPHIIGQTQAASPDSSNIEATVAPISPSCGNNDDGDRSFQVESLLPCLHSIQEQTQKVDNTPLSPLQPPTQVMLFHRYPHPSQVLVSHSHSFYVTL</sequence>
<name>F4RLR5_MELLP</name>
<feature type="compositionally biased region" description="Polar residues" evidence="1">
    <location>
        <begin position="252"/>
        <end position="270"/>
    </location>
</feature>
<evidence type="ECO:0000313" key="3">
    <source>
        <dbReference type="Proteomes" id="UP000001072"/>
    </source>
</evidence>
<dbReference type="EMBL" id="GL883107">
    <property type="protein sequence ID" value="EGG06708.1"/>
    <property type="molecule type" value="Genomic_DNA"/>
</dbReference>
<gene>
    <name evidence="2" type="ORF">MELLADRAFT_86421</name>
</gene>
<proteinExistence type="predicted"/>
<dbReference type="InParanoid" id="F4RLR5"/>
<evidence type="ECO:0000256" key="1">
    <source>
        <dbReference type="SAM" id="MobiDB-lite"/>
    </source>
</evidence>
<protein>
    <submittedName>
        <fullName evidence="2">Uncharacterized protein</fullName>
    </submittedName>
</protein>
<evidence type="ECO:0000313" key="2">
    <source>
        <dbReference type="EMBL" id="EGG06708.1"/>
    </source>
</evidence>
<accession>F4RLR5</accession>